<gene>
    <name evidence="7" type="ORF">ACFOX0_33145</name>
</gene>
<dbReference type="PROSITE" id="PS50931">
    <property type="entry name" value="HTH_LYSR"/>
    <property type="match status" value="1"/>
</dbReference>
<dbReference type="InterPro" id="IPR036388">
    <property type="entry name" value="WH-like_DNA-bd_sf"/>
</dbReference>
<evidence type="ECO:0000256" key="2">
    <source>
        <dbReference type="ARBA" id="ARBA00023015"/>
    </source>
</evidence>
<evidence type="ECO:0000256" key="1">
    <source>
        <dbReference type="ARBA" id="ARBA00009437"/>
    </source>
</evidence>
<proteinExistence type="inferred from homology"/>
<evidence type="ECO:0000256" key="5">
    <source>
        <dbReference type="SAM" id="MobiDB-lite"/>
    </source>
</evidence>
<keyword evidence="2" id="KW-0805">Transcription regulation</keyword>
<reference evidence="8" key="1">
    <citation type="journal article" date="2019" name="Int. J. Syst. Evol. Microbiol.">
        <title>The Global Catalogue of Microorganisms (GCM) 10K type strain sequencing project: providing services to taxonomists for standard genome sequencing and annotation.</title>
        <authorList>
            <consortium name="The Broad Institute Genomics Platform"/>
            <consortium name="The Broad Institute Genome Sequencing Center for Infectious Disease"/>
            <person name="Wu L."/>
            <person name="Ma J."/>
        </authorList>
    </citation>
    <scope>NUCLEOTIDE SEQUENCE [LARGE SCALE GENOMIC DNA]</scope>
    <source>
        <strain evidence="8">2902at01</strain>
    </source>
</reference>
<organism evidence="7 8">
    <name type="scientific">Micromonospora zhanjiangensis</name>
    <dbReference type="NCBI Taxonomy" id="1522057"/>
    <lineage>
        <taxon>Bacteria</taxon>
        <taxon>Bacillati</taxon>
        <taxon>Actinomycetota</taxon>
        <taxon>Actinomycetes</taxon>
        <taxon>Micromonosporales</taxon>
        <taxon>Micromonosporaceae</taxon>
        <taxon>Micromonospora</taxon>
    </lineage>
</organism>
<keyword evidence="8" id="KW-1185">Reference proteome</keyword>
<evidence type="ECO:0000256" key="3">
    <source>
        <dbReference type="ARBA" id="ARBA00023125"/>
    </source>
</evidence>
<evidence type="ECO:0000313" key="7">
    <source>
        <dbReference type="EMBL" id="MFC4110745.1"/>
    </source>
</evidence>
<dbReference type="SUPFAM" id="SSF46785">
    <property type="entry name" value="Winged helix' DNA-binding domain"/>
    <property type="match status" value="1"/>
</dbReference>
<accession>A0ABV8KX32</accession>
<dbReference type="InterPro" id="IPR000847">
    <property type="entry name" value="LysR_HTH_N"/>
</dbReference>
<dbReference type="InterPro" id="IPR036390">
    <property type="entry name" value="WH_DNA-bd_sf"/>
</dbReference>
<name>A0ABV8KX32_9ACTN</name>
<dbReference type="Proteomes" id="UP001595868">
    <property type="component" value="Unassembled WGS sequence"/>
</dbReference>
<dbReference type="PRINTS" id="PR00039">
    <property type="entry name" value="HTHLYSR"/>
</dbReference>
<comment type="similarity">
    <text evidence="1">Belongs to the LysR transcriptional regulatory family.</text>
</comment>
<feature type="compositionally biased region" description="Basic residues" evidence="5">
    <location>
        <begin position="107"/>
        <end position="130"/>
    </location>
</feature>
<feature type="domain" description="HTH lysR-type" evidence="6">
    <location>
        <begin position="12"/>
        <end position="68"/>
    </location>
</feature>
<dbReference type="Pfam" id="PF00126">
    <property type="entry name" value="HTH_1"/>
    <property type="match status" value="1"/>
</dbReference>
<dbReference type="EMBL" id="JBHSBN010000056">
    <property type="protein sequence ID" value="MFC4110745.1"/>
    <property type="molecule type" value="Genomic_DNA"/>
</dbReference>
<feature type="compositionally biased region" description="Low complexity" evidence="5">
    <location>
        <begin position="131"/>
        <end position="152"/>
    </location>
</feature>
<evidence type="ECO:0000259" key="6">
    <source>
        <dbReference type="PROSITE" id="PS50931"/>
    </source>
</evidence>
<sequence>MSDAPTRAAWSDLRRLRYFTVLAEELHFTRAAARLLVAQPALSQQIRALERQLGVALVHRTSRGCTLTEVGVRVAGEAARLLAEVAAPRSRRAAAGTRPGSAAARPVGRRRRPASAAHRRRAAGRRRARRGCSAGARPPRSAAPLAGSAGSR</sequence>
<dbReference type="PANTHER" id="PTHR30346:SF0">
    <property type="entry name" value="HCA OPERON TRANSCRIPTIONAL ACTIVATOR HCAR"/>
    <property type="match status" value="1"/>
</dbReference>
<keyword evidence="4" id="KW-0804">Transcription</keyword>
<protein>
    <submittedName>
        <fullName evidence="7">LysR family transcriptional regulator</fullName>
    </submittedName>
</protein>
<dbReference type="RefSeq" id="WP_377553453.1">
    <property type="nucleotide sequence ID" value="NZ_JBHSBN010000056.1"/>
</dbReference>
<dbReference type="Gene3D" id="1.10.10.10">
    <property type="entry name" value="Winged helix-like DNA-binding domain superfamily/Winged helix DNA-binding domain"/>
    <property type="match status" value="1"/>
</dbReference>
<comment type="caution">
    <text evidence="7">The sequence shown here is derived from an EMBL/GenBank/DDBJ whole genome shotgun (WGS) entry which is preliminary data.</text>
</comment>
<feature type="compositionally biased region" description="Low complexity" evidence="5">
    <location>
        <begin position="93"/>
        <end position="106"/>
    </location>
</feature>
<evidence type="ECO:0000313" key="8">
    <source>
        <dbReference type="Proteomes" id="UP001595868"/>
    </source>
</evidence>
<dbReference type="PANTHER" id="PTHR30346">
    <property type="entry name" value="TRANSCRIPTIONAL DUAL REGULATOR HCAR-RELATED"/>
    <property type="match status" value="1"/>
</dbReference>
<evidence type="ECO:0000256" key="4">
    <source>
        <dbReference type="ARBA" id="ARBA00023163"/>
    </source>
</evidence>
<feature type="region of interest" description="Disordered" evidence="5">
    <location>
        <begin position="88"/>
        <end position="152"/>
    </location>
</feature>
<keyword evidence="3" id="KW-0238">DNA-binding</keyword>